<dbReference type="InterPro" id="IPR036291">
    <property type="entry name" value="NAD(P)-bd_dom_sf"/>
</dbReference>
<keyword evidence="3" id="KW-0413">Isomerase</keyword>
<dbReference type="SUPFAM" id="SSF51735">
    <property type="entry name" value="NAD(P)-binding Rossmann-fold domains"/>
    <property type="match status" value="1"/>
</dbReference>
<dbReference type="Gene3D" id="3.90.25.10">
    <property type="entry name" value="UDP-galactose 4-epimerase, domain 1"/>
    <property type="match status" value="1"/>
</dbReference>
<dbReference type="Gene3D" id="3.40.50.720">
    <property type="entry name" value="NAD(P)-binding Rossmann-like Domain"/>
    <property type="match status" value="1"/>
</dbReference>
<organism evidence="3 4">
    <name type="scientific">Bacillus thuringiensis subsp. konkukian (strain 97-27)</name>
    <dbReference type="NCBI Taxonomy" id="281309"/>
    <lineage>
        <taxon>Bacteria</taxon>
        <taxon>Bacillati</taxon>
        <taxon>Bacillota</taxon>
        <taxon>Bacilli</taxon>
        <taxon>Bacillales</taxon>
        <taxon>Bacillaceae</taxon>
        <taxon>Bacillus</taxon>
        <taxon>Bacillus cereus group</taxon>
    </lineage>
</organism>
<evidence type="ECO:0000256" key="1">
    <source>
        <dbReference type="ARBA" id="ARBA00007637"/>
    </source>
</evidence>
<gene>
    <name evidence="3" type="primary">galE</name>
    <name evidence="3" type="ordered locus">BT9727_0249</name>
</gene>
<evidence type="ECO:0000313" key="3">
    <source>
        <dbReference type="EMBL" id="AAT58964.1"/>
    </source>
</evidence>
<dbReference type="EC" id="5.1.3.2" evidence="3"/>
<dbReference type="PATRIC" id="fig|281309.8.peg.266"/>
<evidence type="ECO:0000313" key="4">
    <source>
        <dbReference type="Proteomes" id="UP000001301"/>
    </source>
</evidence>
<dbReference type="InterPro" id="IPR001509">
    <property type="entry name" value="Epimerase_deHydtase"/>
</dbReference>
<reference evidence="3 4" key="1">
    <citation type="journal article" date="2006" name="J. Bacteriol.">
        <title>Pathogenomic sequence analysis of Bacillus cereus and Bacillus thuringiensis isolates closely related to Bacillus anthracis.</title>
        <authorList>
            <person name="Han C.S."/>
            <person name="Xie G."/>
            <person name="Challacombe J.F."/>
            <person name="Altherr M.R."/>
            <person name="Bhotika S.S."/>
            <person name="Brown N."/>
            <person name="Bruce D."/>
            <person name="Campbell C.S."/>
            <person name="Campbell M.L."/>
            <person name="Chen J."/>
            <person name="Chertkov O."/>
            <person name="Cleland C."/>
            <person name="Dimitrijevic M."/>
            <person name="Doggett N.A."/>
            <person name="Fawcett J.J."/>
            <person name="Glavina T."/>
            <person name="Goodwin L.A."/>
            <person name="Green L.D."/>
            <person name="Hill K.K."/>
            <person name="Hitchcock P."/>
            <person name="Jackson P.J."/>
            <person name="Keim P."/>
            <person name="Kewalramani A.R."/>
            <person name="Longmire J."/>
            <person name="Lucas S."/>
            <person name="Malfatti S."/>
            <person name="McMurry K."/>
            <person name="Meincke L.J."/>
            <person name="Misra M."/>
            <person name="Moseman B.L."/>
            <person name="Mundt M."/>
            <person name="Munk A.C."/>
            <person name="Okinaka R.T."/>
            <person name="Parson-Quintana B."/>
            <person name="Reilly L.P."/>
            <person name="Richardson P."/>
            <person name="Robinson D.L."/>
            <person name="Rubin E."/>
            <person name="Saunders E."/>
            <person name="Tapia R."/>
            <person name="Tesmer J.G."/>
            <person name="Thayer N."/>
            <person name="Thompson L.S."/>
            <person name="Tice H."/>
            <person name="Ticknor L.O."/>
            <person name="Wills P.L."/>
            <person name="Brettin T.S."/>
            <person name="Gilna P."/>
        </authorList>
    </citation>
    <scope>NUCLEOTIDE SEQUENCE [LARGE SCALE GENOMIC DNA]</scope>
    <source>
        <strain evidence="3 4">97-27</strain>
    </source>
</reference>
<dbReference type="EMBL" id="AE017355">
    <property type="protein sequence ID" value="AAT58964.1"/>
    <property type="molecule type" value="Genomic_DNA"/>
</dbReference>
<dbReference type="GO" id="GO:0003978">
    <property type="term" value="F:UDP-glucose 4-epimerase activity"/>
    <property type="evidence" value="ECO:0007669"/>
    <property type="project" value="UniProtKB-EC"/>
</dbReference>
<dbReference type="HOGENOM" id="CLU_007383_1_12_9"/>
<evidence type="ECO:0000259" key="2">
    <source>
        <dbReference type="Pfam" id="PF01370"/>
    </source>
</evidence>
<dbReference type="Pfam" id="PF01370">
    <property type="entry name" value="Epimerase"/>
    <property type="match status" value="1"/>
</dbReference>
<accession>Q6HPB9</accession>
<name>Q6HPB9_BACHK</name>
<sequence>MSLENYLYFYKKKYGMDYVVCRYSNPYGKYQNPLKKVGAINCFLYQHLSNKKINIRESARDYIYIDNLVEVTIQLSQFNHLNSCVYNIGSGKGLSLKRIIVELEKLTERKVDFICYRQKQENVQKIILNIDRVRRECNWEPKVDFKSGIRLNKLWIEEILYSIK</sequence>
<proteinExistence type="inferred from homology"/>
<dbReference type="AlphaFoldDB" id="Q6HPB9"/>
<protein>
    <submittedName>
        <fullName evidence="3">Probable UDP-glucose 4-epimerase, C-terminal region</fullName>
        <ecNumber evidence="3">5.1.3.2</ecNumber>
    </submittedName>
</protein>
<dbReference type="Proteomes" id="UP000001301">
    <property type="component" value="Chromosome"/>
</dbReference>
<feature type="domain" description="NAD-dependent epimerase/dehydratase" evidence="2">
    <location>
        <begin position="3"/>
        <end position="89"/>
    </location>
</feature>
<dbReference type="KEGG" id="btk:BT9727_0249"/>
<comment type="similarity">
    <text evidence="1">Belongs to the NAD(P)-dependent epimerase/dehydratase family.</text>
</comment>
<dbReference type="PANTHER" id="PTHR43000">
    <property type="entry name" value="DTDP-D-GLUCOSE 4,6-DEHYDRATASE-RELATED"/>
    <property type="match status" value="1"/>
</dbReference>